<dbReference type="RefSeq" id="WP_331712508.1">
    <property type="nucleotide sequence ID" value="NZ_LT629711.1"/>
</dbReference>
<feature type="region of interest" description="Disordered" evidence="1">
    <location>
        <begin position="197"/>
        <end position="220"/>
    </location>
</feature>
<dbReference type="Pfam" id="PF05258">
    <property type="entry name" value="DciA"/>
    <property type="match status" value="1"/>
</dbReference>
<dbReference type="EMBL" id="LT629711">
    <property type="protein sequence ID" value="SDP54012.1"/>
    <property type="molecule type" value="Genomic_DNA"/>
</dbReference>
<dbReference type="AlphaFoldDB" id="A0A1H0TIY0"/>
<name>A0A1H0TIY0_9MICO</name>
<feature type="compositionally biased region" description="Basic and acidic residues" evidence="1">
    <location>
        <begin position="97"/>
        <end position="106"/>
    </location>
</feature>
<evidence type="ECO:0000256" key="1">
    <source>
        <dbReference type="SAM" id="MobiDB-lite"/>
    </source>
</evidence>
<dbReference type="STRING" id="443156.SAMN04489867_2841"/>
<keyword evidence="3" id="KW-1185">Reference proteome</keyword>
<evidence type="ECO:0000313" key="3">
    <source>
        <dbReference type="Proteomes" id="UP000199077"/>
    </source>
</evidence>
<dbReference type="InterPro" id="IPR007922">
    <property type="entry name" value="DciA-like"/>
</dbReference>
<feature type="compositionally biased region" description="Basic and acidic residues" evidence="1">
    <location>
        <begin position="22"/>
        <end position="35"/>
    </location>
</feature>
<accession>A0A1H0TIY0</accession>
<dbReference type="PANTHER" id="PTHR36456:SF1">
    <property type="entry name" value="UPF0232 PROTEIN SCO3875"/>
    <property type="match status" value="1"/>
</dbReference>
<feature type="region of interest" description="Disordered" evidence="1">
    <location>
        <begin position="71"/>
        <end position="106"/>
    </location>
</feature>
<dbReference type="Proteomes" id="UP000199077">
    <property type="component" value="Chromosome I"/>
</dbReference>
<proteinExistence type="predicted"/>
<sequence length="220" mass="23021">MTEPPPDLPEQVVVTDPATGDGRADSADSADRADRAGASSGPASDETGTLGTLGTPADLVDDAAEAALARARAAARDKGLRPGLKPMRRRQPGRPAPAKDSDRRDPLLLGDQMDRLLADRGWKVDVAVGSVMGRWPDIVGAEVAQHCTPVTFELGVLTVRADSTAWATQLKLLESAIMSRLEGEVGKGTVTALRIVGPSAPSWSKGPRRSQGPGPRDTYG</sequence>
<dbReference type="PANTHER" id="PTHR36456">
    <property type="entry name" value="UPF0232 PROTEIN SCO3875"/>
    <property type="match status" value="1"/>
</dbReference>
<organism evidence="2 3">
    <name type="scientific">Pedococcus dokdonensis</name>
    <dbReference type="NCBI Taxonomy" id="443156"/>
    <lineage>
        <taxon>Bacteria</taxon>
        <taxon>Bacillati</taxon>
        <taxon>Actinomycetota</taxon>
        <taxon>Actinomycetes</taxon>
        <taxon>Micrococcales</taxon>
        <taxon>Intrasporangiaceae</taxon>
        <taxon>Pedococcus</taxon>
    </lineage>
</organism>
<feature type="region of interest" description="Disordered" evidence="1">
    <location>
        <begin position="1"/>
        <end position="56"/>
    </location>
</feature>
<gene>
    <name evidence="2" type="ORF">SAMN04489867_2841</name>
</gene>
<evidence type="ECO:0000313" key="2">
    <source>
        <dbReference type="EMBL" id="SDP54012.1"/>
    </source>
</evidence>
<protein>
    <submittedName>
        <fullName evidence="2">Predicted nucleic acid-binding protein, contains Zn-ribbon domain (Includes truncated derivatives)</fullName>
    </submittedName>
</protein>
<reference evidence="3" key="1">
    <citation type="submission" date="2016-10" db="EMBL/GenBank/DDBJ databases">
        <authorList>
            <person name="Varghese N."/>
            <person name="Submissions S."/>
        </authorList>
    </citation>
    <scope>NUCLEOTIDE SEQUENCE [LARGE SCALE GENOMIC DNA]</scope>
    <source>
        <strain evidence="3">DSM 22329</strain>
    </source>
</reference>